<dbReference type="EMBL" id="CYZE01000002">
    <property type="protein sequence ID" value="CUN78413.1"/>
    <property type="molecule type" value="Genomic_DNA"/>
</dbReference>
<gene>
    <name evidence="4" type="ORF">DXC39_07120</name>
    <name evidence="3" type="ORF">ERS852407_01085</name>
</gene>
<organism evidence="3 5">
    <name type="scientific">Hungatella hathewayi</name>
    <dbReference type="NCBI Taxonomy" id="154046"/>
    <lineage>
        <taxon>Bacteria</taxon>
        <taxon>Bacillati</taxon>
        <taxon>Bacillota</taxon>
        <taxon>Clostridia</taxon>
        <taxon>Lachnospirales</taxon>
        <taxon>Lachnospiraceae</taxon>
        <taxon>Hungatella</taxon>
    </lineage>
</organism>
<dbReference type="AlphaFoldDB" id="A0A173ZRI2"/>
<evidence type="ECO:0000313" key="3">
    <source>
        <dbReference type="EMBL" id="CUN78413.1"/>
    </source>
</evidence>
<sequence length="222" mass="25127">MKTLDEIMPVLQQLLTLVEQHFGNKCEVVLHDLTKDYNHTIVDIRNGDITHRSIGGCGSNLGLEVLRGTVLDGDRFNYVTTTQDGKILRSSSIYLKNDQGDVIGSICVNLDITETLQFEGYLRQFNQFDNFTSNDEEIFAPDVNNLLSHLIQMGQEQVGKPALEMNKNEKIEFIRFLDQKGAFLITKSGEQICELLGISKFTFYNYLEISRSQSDSSDSDQT</sequence>
<dbReference type="PANTHER" id="PTHR35568:SF1">
    <property type="entry name" value="TRANSCRIPTIONAL REGULATOR DAUR"/>
    <property type="match status" value="1"/>
</dbReference>
<name>A0A173ZRI2_9FIRM</name>
<evidence type="ECO:0000259" key="1">
    <source>
        <dbReference type="Pfam" id="PF08348"/>
    </source>
</evidence>
<dbReference type="Proteomes" id="UP000095651">
    <property type="component" value="Unassembled WGS sequence"/>
</dbReference>
<dbReference type="Proteomes" id="UP000261257">
    <property type="component" value="Unassembled WGS sequence"/>
</dbReference>
<feature type="domain" description="Transcriptional regulator DauR-like HTH" evidence="2">
    <location>
        <begin position="147"/>
        <end position="207"/>
    </location>
</feature>
<dbReference type="InterPro" id="IPR039445">
    <property type="entry name" value="DauR-like_HTH"/>
</dbReference>
<reference evidence="4 6" key="2">
    <citation type="submission" date="2018-08" db="EMBL/GenBank/DDBJ databases">
        <title>A genome reference for cultivated species of the human gut microbiota.</title>
        <authorList>
            <person name="Zou Y."/>
            <person name="Xue W."/>
            <person name="Luo G."/>
        </authorList>
    </citation>
    <scope>NUCLEOTIDE SEQUENCE [LARGE SCALE GENOMIC DNA]</scope>
    <source>
        <strain evidence="4 6">TF05-11AC</strain>
    </source>
</reference>
<accession>A0A173ZRI2</accession>
<evidence type="ECO:0000259" key="2">
    <source>
        <dbReference type="Pfam" id="PF13309"/>
    </source>
</evidence>
<dbReference type="Pfam" id="PF13309">
    <property type="entry name" value="HTH_22"/>
    <property type="match status" value="1"/>
</dbReference>
<protein>
    <submittedName>
        <fullName evidence="4">Transcriptional regulator</fullName>
    </submittedName>
    <submittedName>
        <fullName evidence="3">YheO domain-containing protein</fullName>
    </submittedName>
</protein>
<dbReference type="RefSeq" id="WP_055653338.1">
    <property type="nucleotide sequence ID" value="NZ_CABIXC010000002.1"/>
</dbReference>
<proteinExistence type="predicted"/>
<feature type="domain" description="YheO-like" evidence="1">
    <location>
        <begin position="11"/>
        <end position="119"/>
    </location>
</feature>
<dbReference type="InterPro" id="IPR013559">
    <property type="entry name" value="YheO"/>
</dbReference>
<evidence type="ECO:0000313" key="4">
    <source>
        <dbReference type="EMBL" id="RGM07476.1"/>
    </source>
</evidence>
<evidence type="ECO:0000313" key="5">
    <source>
        <dbReference type="Proteomes" id="UP000095651"/>
    </source>
</evidence>
<dbReference type="PANTHER" id="PTHR35568">
    <property type="entry name" value="TRANSCRIPTIONAL REGULATOR DAUR"/>
    <property type="match status" value="1"/>
</dbReference>
<evidence type="ECO:0000313" key="6">
    <source>
        <dbReference type="Proteomes" id="UP000261257"/>
    </source>
</evidence>
<dbReference type="Pfam" id="PF08348">
    <property type="entry name" value="PAS_6"/>
    <property type="match status" value="1"/>
</dbReference>
<dbReference type="EMBL" id="QSSQ01000003">
    <property type="protein sequence ID" value="RGM07476.1"/>
    <property type="molecule type" value="Genomic_DNA"/>
</dbReference>
<dbReference type="InterPro" id="IPR039446">
    <property type="entry name" value="DauR-like"/>
</dbReference>
<reference evidence="3 5" key="1">
    <citation type="submission" date="2015-09" db="EMBL/GenBank/DDBJ databases">
        <authorList>
            <consortium name="Pathogen Informatics"/>
        </authorList>
    </citation>
    <scope>NUCLEOTIDE SEQUENCE [LARGE SCALE GENOMIC DNA]</scope>
    <source>
        <strain evidence="3 5">2789STDY5608850</strain>
    </source>
</reference>